<dbReference type="RefSeq" id="WP_284343073.1">
    <property type="nucleotide sequence ID" value="NZ_BSNS01000024.1"/>
</dbReference>
<evidence type="ECO:0000256" key="2">
    <source>
        <dbReference type="ARBA" id="ARBA00004496"/>
    </source>
</evidence>
<dbReference type="Gene3D" id="2.40.30.130">
    <property type="match status" value="1"/>
</dbReference>
<comment type="cofactor">
    <cofactor evidence="1">
        <name>Zn(2+)</name>
        <dbReference type="ChEBI" id="CHEBI:29105"/>
    </cofactor>
</comment>
<reference evidence="7" key="1">
    <citation type="journal article" date="2019" name="Int. J. Syst. Evol. Microbiol.">
        <title>The Global Catalogue of Microorganisms (GCM) 10K type strain sequencing project: providing services to taxonomists for standard genome sequencing and annotation.</title>
        <authorList>
            <consortium name="The Broad Institute Genomics Platform"/>
            <consortium name="The Broad Institute Genome Sequencing Center for Infectious Disease"/>
            <person name="Wu L."/>
            <person name="Ma J."/>
        </authorList>
    </citation>
    <scope>NUCLEOTIDE SEQUENCE [LARGE SCALE GENOMIC DNA]</scope>
    <source>
        <strain evidence="7">NBRC 112416</strain>
    </source>
</reference>
<dbReference type="InterPro" id="IPR018165">
    <property type="entry name" value="Ala-tRNA-synth_IIc_core"/>
</dbReference>
<comment type="subcellular location">
    <subcellularLocation>
        <location evidence="2">Cytoplasm</location>
    </subcellularLocation>
</comment>
<proteinExistence type="predicted"/>
<dbReference type="PANTHER" id="PTHR43462">
    <property type="entry name" value="ALANYL-TRNA EDITING PROTEIN"/>
    <property type="match status" value="1"/>
</dbReference>
<name>A0ABQ5WDA8_9HYPH</name>
<dbReference type="InterPro" id="IPR012947">
    <property type="entry name" value="tRNA_SAD"/>
</dbReference>
<evidence type="ECO:0000256" key="1">
    <source>
        <dbReference type="ARBA" id="ARBA00001947"/>
    </source>
</evidence>
<dbReference type="EMBL" id="BSNS01000024">
    <property type="protein sequence ID" value="GLQ57698.1"/>
    <property type="molecule type" value="Genomic_DNA"/>
</dbReference>
<gene>
    <name evidence="6" type="ORF">GCM10010862_49570</name>
</gene>
<keyword evidence="7" id="KW-1185">Reference proteome</keyword>
<dbReference type="PANTHER" id="PTHR43462:SF1">
    <property type="entry name" value="ALANYL-TRNA EDITING PROTEIN AARSD1"/>
    <property type="match status" value="1"/>
</dbReference>
<evidence type="ECO:0000256" key="4">
    <source>
        <dbReference type="ARBA" id="ARBA00022833"/>
    </source>
</evidence>
<dbReference type="InterPro" id="IPR018163">
    <property type="entry name" value="Thr/Ala-tRNA-synth_IIc_edit"/>
</dbReference>
<accession>A0ABQ5WDA8</accession>
<dbReference type="SMART" id="SM00863">
    <property type="entry name" value="tRNA_SAD"/>
    <property type="match status" value="1"/>
</dbReference>
<keyword evidence="3" id="KW-0479">Metal-binding</keyword>
<keyword evidence="4" id="KW-0862">Zinc</keyword>
<dbReference type="InterPro" id="IPR051335">
    <property type="entry name" value="Alanyl-tRNA_Editing_Enzymes"/>
</dbReference>
<evidence type="ECO:0000313" key="7">
    <source>
        <dbReference type="Proteomes" id="UP001156691"/>
    </source>
</evidence>
<dbReference type="PROSITE" id="PS50860">
    <property type="entry name" value="AA_TRNA_LIGASE_II_ALA"/>
    <property type="match status" value="1"/>
</dbReference>
<dbReference type="Pfam" id="PF07973">
    <property type="entry name" value="tRNA_SAD"/>
    <property type="match status" value="1"/>
</dbReference>
<sequence>MTEFLFRSDSYLRSTEARVVEITPDGAVGLDRTIFYATSGGQPGDTGRLLRPDGRPLAIATTVHPDGDKTRIVHVPAPGEPLPGPDEPVIAEIDWERRFKLMRMHTALHLLSVVFPFSVTGGAIAEDKGRLDFDMPDVPADLPEIEERLNAMVAAGHPVSSEWITDEEMQDNPGLIKTMKVKPPMGQGRVRLIRIGDADLQPCGGTHVHNTAEIGLLRLGKIEKKGKENRRVHLHFAEEPGQTPI</sequence>
<evidence type="ECO:0000259" key="5">
    <source>
        <dbReference type="PROSITE" id="PS50860"/>
    </source>
</evidence>
<dbReference type="SUPFAM" id="SSF50447">
    <property type="entry name" value="Translation proteins"/>
    <property type="match status" value="1"/>
</dbReference>
<dbReference type="SUPFAM" id="SSF55186">
    <property type="entry name" value="ThrRS/AlaRS common domain"/>
    <property type="match status" value="1"/>
</dbReference>
<dbReference type="Gene3D" id="3.30.980.10">
    <property type="entry name" value="Threonyl-trna Synthetase, Chain A, domain 2"/>
    <property type="match status" value="1"/>
</dbReference>
<protein>
    <submittedName>
        <fullName evidence="6">Ala-tRNA(Pro) hydrolase</fullName>
    </submittedName>
</protein>
<feature type="domain" description="Alanyl-transfer RNA synthetases family profile" evidence="5">
    <location>
        <begin position="1"/>
        <end position="232"/>
    </location>
</feature>
<evidence type="ECO:0000313" key="6">
    <source>
        <dbReference type="EMBL" id="GLQ57698.1"/>
    </source>
</evidence>
<comment type="caution">
    <text evidence="6">The sequence shown here is derived from an EMBL/GenBank/DDBJ whole genome shotgun (WGS) entry which is preliminary data.</text>
</comment>
<evidence type="ECO:0000256" key="3">
    <source>
        <dbReference type="ARBA" id="ARBA00022723"/>
    </source>
</evidence>
<dbReference type="GO" id="GO:0016787">
    <property type="term" value="F:hydrolase activity"/>
    <property type="evidence" value="ECO:0007669"/>
    <property type="project" value="UniProtKB-KW"/>
</dbReference>
<dbReference type="Proteomes" id="UP001156691">
    <property type="component" value="Unassembled WGS sequence"/>
</dbReference>
<keyword evidence="6" id="KW-0378">Hydrolase</keyword>
<dbReference type="InterPro" id="IPR009000">
    <property type="entry name" value="Transl_B-barrel_sf"/>
</dbReference>
<organism evidence="6 7">
    <name type="scientific">Devosia nitrariae</name>
    <dbReference type="NCBI Taxonomy" id="2071872"/>
    <lineage>
        <taxon>Bacteria</taxon>
        <taxon>Pseudomonadati</taxon>
        <taxon>Pseudomonadota</taxon>
        <taxon>Alphaproteobacteria</taxon>
        <taxon>Hyphomicrobiales</taxon>
        <taxon>Devosiaceae</taxon>
        <taxon>Devosia</taxon>
    </lineage>
</organism>